<dbReference type="InterPro" id="IPR007353">
    <property type="entry name" value="DUF421"/>
</dbReference>
<dbReference type="InterPro" id="IPR023090">
    <property type="entry name" value="UPF0702_alpha/beta_dom_sf"/>
</dbReference>
<feature type="domain" description="YetF C-terminal" evidence="8">
    <location>
        <begin position="101"/>
        <end position="172"/>
    </location>
</feature>
<feature type="transmembrane region" description="Helical" evidence="7">
    <location>
        <begin position="79"/>
        <end position="100"/>
    </location>
</feature>
<dbReference type="PANTHER" id="PTHR34582">
    <property type="entry name" value="UPF0702 TRANSMEMBRANE PROTEIN YCAP"/>
    <property type="match status" value="1"/>
</dbReference>
<evidence type="ECO:0000256" key="2">
    <source>
        <dbReference type="ARBA" id="ARBA00006448"/>
    </source>
</evidence>
<name>A0A2N9W166_9HYPH</name>
<evidence type="ECO:0000256" key="7">
    <source>
        <dbReference type="SAM" id="Phobius"/>
    </source>
</evidence>
<dbReference type="PANTHER" id="PTHR34582:SF6">
    <property type="entry name" value="UPF0702 TRANSMEMBRANE PROTEIN YCAP"/>
    <property type="match status" value="1"/>
</dbReference>
<keyword evidence="6 7" id="KW-0472">Membrane</keyword>
<reference evidence="9 10" key="1">
    <citation type="journal article" date="2017" name="Int J Environ Stud">
        <title>Does the Miocene-Pliocene relict legume Oxytropis triphylla form nitrogen-fixing nodules with a combination of bacterial strains?</title>
        <authorList>
            <person name="Safronova V."/>
            <person name="Belimov A."/>
            <person name="Sazanova A."/>
            <person name="Kuznetsova I."/>
            <person name="Popova J."/>
            <person name="Andronov E."/>
            <person name="Verkhozina A."/>
            <person name="Tikhonovich I."/>
        </authorList>
    </citation>
    <scope>NUCLEOTIDE SEQUENCE [LARGE SCALE GENOMIC DNA]</scope>
    <source>
        <strain evidence="9 10">Tri-38</strain>
    </source>
</reference>
<keyword evidence="5 7" id="KW-1133">Transmembrane helix</keyword>
<keyword evidence="3" id="KW-1003">Cell membrane</keyword>
<evidence type="ECO:0000256" key="3">
    <source>
        <dbReference type="ARBA" id="ARBA00022475"/>
    </source>
</evidence>
<dbReference type="Gene3D" id="3.30.240.20">
    <property type="entry name" value="bsu07140 like domains"/>
    <property type="match status" value="1"/>
</dbReference>
<evidence type="ECO:0000313" key="9">
    <source>
        <dbReference type="EMBL" id="PIO45484.1"/>
    </source>
</evidence>
<evidence type="ECO:0000256" key="5">
    <source>
        <dbReference type="ARBA" id="ARBA00022989"/>
    </source>
</evidence>
<comment type="similarity">
    <text evidence="2">Belongs to the UPF0702 family.</text>
</comment>
<dbReference type="AlphaFoldDB" id="A0A2N9W166"/>
<evidence type="ECO:0000259" key="8">
    <source>
        <dbReference type="Pfam" id="PF04239"/>
    </source>
</evidence>
<dbReference type="RefSeq" id="WP_100002219.1">
    <property type="nucleotide sequence ID" value="NZ_CP017942.1"/>
</dbReference>
<keyword evidence="4 7" id="KW-0812">Transmembrane</keyword>
<dbReference type="OrthoDB" id="65069at2"/>
<organism evidence="9 10">
    <name type="scientific">Phyllobacterium zundukense</name>
    <dbReference type="NCBI Taxonomy" id="1867719"/>
    <lineage>
        <taxon>Bacteria</taxon>
        <taxon>Pseudomonadati</taxon>
        <taxon>Pseudomonadota</taxon>
        <taxon>Alphaproteobacteria</taxon>
        <taxon>Hyphomicrobiales</taxon>
        <taxon>Phyllobacteriaceae</taxon>
        <taxon>Phyllobacterium</taxon>
    </lineage>
</organism>
<dbReference type="Pfam" id="PF04239">
    <property type="entry name" value="DUF421"/>
    <property type="match status" value="1"/>
</dbReference>
<evidence type="ECO:0000256" key="4">
    <source>
        <dbReference type="ARBA" id="ARBA00022692"/>
    </source>
</evidence>
<dbReference type="KEGG" id="pht:BLM14_22630"/>
<comment type="caution">
    <text evidence="9">The sequence shown here is derived from an EMBL/GenBank/DDBJ whole genome shotgun (WGS) entry which is preliminary data.</text>
</comment>
<evidence type="ECO:0000256" key="6">
    <source>
        <dbReference type="ARBA" id="ARBA00023136"/>
    </source>
</evidence>
<accession>A0A2N9W166</accession>
<feature type="transmembrane region" description="Helical" evidence="7">
    <location>
        <begin position="48"/>
        <end position="67"/>
    </location>
</feature>
<dbReference type="GO" id="GO:0005886">
    <property type="term" value="C:plasma membrane"/>
    <property type="evidence" value="ECO:0007669"/>
    <property type="project" value="UniProtKB-SubCell"/>
</dbReference>
<protein>
    <recommendedName>
        <fullName evidence="8">YetF C-terminal domain-containing protein</fullName>
    </recommendedName>
</protein>
<sequence length="234" mass="25948">MEESVQAFDIKRMLIGDLPILFLVEIFVRTTVIYAYALTLIRWLGSRIVGQLSMVEFFIVIALGSAVGDPMFYHDVPMIHSMLVITVIVLFNRALDFFVFKSAKAADIIEGKTVELVRNGIIQHQTAGDLNISNQELFQLLRGKGVENLGDVRAAYFEPDGTVSVFKREASENEAGLQIVPPWDLAPPKTLSAGQKVNVGQISCKQCGYTEMSSADQTLMECPNCSSPNWIISR</sequence>
<dbReference type="Proteomes" id="UP000232163">
    <property type="component" value="Unassembled WGS sequence"/>
</dbReference>
<comment type="subcellular location">
    <subcellularLocation>
        <location evidence="1">Cell membrane</location>
        <topology evidence="1">Multi-pass membrane protein</topology>
    </subcellularLocation>
</comment>
<feature type="transmembrane region" description="Helical" evidence="7">
    <location>
        <begin position="20"/>
        <end position="41"/>
    </location>
</feature>
<keyword evidence="10" id="KW-1185">Reference proteome</keyword>
<evidence type="ECO:0000313" key="10">
    <source>
        <dbReference type="Proteomes" id="UP000232163"/>
    </source>
</evidence>
<dbReference type="EMBL" id="MZMT01000019">
    <property type="protein sequence ID" value="PIO45484.1"/>
    <property type="molecule type" value="Genomic_DNA"/>
</dbReference>
<evidence type="ECO:0000256" key="1">
    <source>
        <dbReference type="ARBA" id="ARBA00004651"/>
    </source>
</evidence>
<proteinExistence type="inferred from homology"/>
<gene>
    <name evidence="9" type="ORF">B5P45_07280</name>
</gene>